<keyword evidence="4" id="KW-1185">Reference proteome</keyword>
<dbReference type="RefSeq" id="WP_173767748.1">
    <property type="nucleotide sequence ID" value="NZ_JBBNFW010000114.1"/>
</dbReference>
<evidence type="ECO:0008006" key="5">
    <source>
        <dbReference type="Google" id="ProtNLM"/>
    </source>
</evidence>
<sequence length="418" mass="44420">MENSLDNESSVNNSSGDDFSDHNFNSTDNREPGSDSSSGSDSQSPDSDNSSSDLDGFFSGDDTSSSSKDKTIHVIIENGNSSNDLNGNGSAIIDPGADNGTISGDGYTDGGSGGYTGGSSGSSSSGEVILHKPQLLLEDSNLSGQSLKAGTTQEMSVVFRNKSRSQNVFGLKISLSTETKGIEFAKNSFYVQRLTPGEAITLKSLMTIAEDTAPGQVTVTFSLEYEDSKATAATGTETLTFNISQQLRAELEASDIPSIVYTMDTIEVPVKAMNLGRDKLYNAKVRLEATGLSPSGTVFLGNIEAGTAAEGSMKIYVKGKTNETAATLSPGQISGRFILTYEDSSGNSYETASDFLTELKESQIQSLKVEEDQTETNSWWYSILAVGALFLICIILLLLVSLRRKNVLLEEARKAASQ</sequence>
<proteinExistence type="predicted"/>
<evidence type="ECO:0000313" key="4">
    <source>
        <dbReference type="Proteomes" id="UP001470752"/>
    </source>
</evidence>
<evidence type="ECO:0000256" key="1">
    <source>
        <dbReference type="SAM" id="MobiDB-lite"/>
    </source>
</evidence>
<reference evidence="3 4" key="1">
    <citation type="submission" date="2024-04" db="EMBL/GenBank/DDBJ databases">
        <title>Human intestinal bacterial collection.</title>
        <authorList>
            <person name="Pauvert C."/>
            <person name="Hitch T.C.A."/>
            <person name="Clavel T."/>
        </authorList>
    </citation>
    <scope>NUCLEOTIDE SEQUENCE [LARGE SCALE GENOMIC DNA]</scope>
    <source>
        <strain evidence="3 4">CLA-AA-H161</strain>
    </source>
</reference>
<keyword evidence="2" id="KW-0472">Membrane</keyword>
<accession>A0ABV1CIL7</accession>
<feature type="compositionally biased region" description="Polar residues" evidence="1">
    <location>
        <begin position="1"/>
        <end position="27"/>
    </location>
</feature>
<organism evidence="3 4">
    <name type="scientific">Blautia acetigignens</name>
    <dbReference type="NCBI Taxonomy" id="2981783"/>
    <lineage>
        <taxon>Bacteria</taxon>
        <taxon>Bacillati</taxon>
        <taxon>Bacillota</taxon>
        <taxon>Clostridia</taxon>
        <taxon>Lachnospirales</taxon>
        <taxon>Lachnospiraceae</taxon>
        <taxon>Blautia</taxon>
    </lineage>
</organism>
<evidence type="ECO:0000256" key="2">
    <source>
        <dbReference type="SAM" id="Phobius"/>
    </source>
</evidence>
<comment type="caution">
    <text evidence="3">The sequence shown here is derived from an EMBL/GenBank/DDBJ whole genome shotgun (WGS) entry which is preliminary data.</text>
</comment>
<feature type="compositionally biased region" description="Gly residues" evidence="1">
    <location>
        <begin position="107"/>
        <end position="120"/>
    </location>
</feature>
<keyword evidence="2" id="KW-0812">Transmembrane</keyword>
<dbReference type="PANTHER" id="PTHR35902">
    <property type="entry name" value="S-LAYER DOMAIN-LIKE PROTEIN-RELATED"/>
    <property type="match status" value="1"/>
</dbReference>
<feature type="transmembrane region" description="Helical" evidence="2">
    <location>
        <begin position="379"/>
        <end position="400"/>
    </location>
</feature>
<evidence type="ECO:0000313" key="3">
    <source>
        <dbReference type="EMBL" id="MEQ2412235.1"/>
    </source>
</evidence>
<dbReference type="PANTHER" id="PTHR35902:SF6">
    <property type="entry name" value="CONSERVED WITHIN P. AEROPHILUM"/>
    <property type="match status" value="1"/>
</dbReference>
<protein>
    <recommendedName>
        <fullName evidence="5">CARDB domain-containing protein</fullName>
    </recommendedName>
</protein>
<gene>
    <name evidence="3" type="ORF">AAAX94_04190</name>
</gene>
<name>A0ABV1CIL7_9FIRM</name>
<dbReference type="Proteomes" id="UP001470752">
    <property type="component" value="Unassembled WGS sequence"/>
</dbReference>
<dbReference type="EMBL" id="JBBNFW010000114">
    <property type="protein sequence ID" value="MEQ2412235.1"/>
    <property type="molecule type" value="Genomic_DNA"/>
</dbReference>
<keyword evidence="2" id="KW-1133">Transmembrane helix</keyword>
<feature type="compositionally biased region" description="Low complexity" evidence="1">
    <location>
        <begin position="78"/>
        <end position="90"/>
    </location>
</feature>
<feature type="compositionally biased region" description="Low complexity" evidence="1">
    <location>
        <begin position="34"/>
        <end position="66"/>
    </location>
</feature>
<feature type="region of interest" description="Disordered" evidence="1">
    <location>
        <begin position="1"/>
        <end position="127"/>
    </location>
</feature>